<feature type="domain" description="Transposase IS110-like N-terminal" evidence="1">
    <location>
        <begin position="4"/>
        <end position="153"/>
    </location>
</feature>
<accession>A0A2S6AM94</accession>
<dbReference type="PANTHER" id="PTHR33055">
    <property type="entry name" value="TRANSPOSASE FOR INSERTION SEQUENCE ELEMENT IS1111A"/>
    <property type="match status" value="1"/>
</dbReference>
<feature type="domain" description="Transposase IS116/IS110/IS902 C-terminal" evidence="2">
    <location>
        <begin position="221"/>
        <end position="302"/>
    </location>
</feature>
<dbReference type="RefSeq" id="WP_104380156.1">
    <property type="nucleotide sequence ID" value="NZ_PSZC01000014.1"/>
</dbReference>
<dbReference type="Pfam" id="PF01548">
    <property type="entry name" value="DEDD_Tnp_IS110"/>
    <property type="match status" value="1"/>
</dbReference>
<dbReference type="AlphaFoldDB" id="A0A2S6AM94"/>
<dbReference type="InterPro" id="IPR002525">
    <property type="entry name" value="Transp_IS110-like_N"/>
</dbReference>
<dbReference type="Pfam" id="PF02371">
    <property type="entry name" value="Transposase_20"/>
    <property type="match status" value="1"/>
</dbReference>
<dbReference type="GO" id="GO:0006313">
    <property type="term" value="P:DNA transposition"/>
    <property type="evidence" value="ECO:0007669"/>
    <property type="project" value="InterPro"/>
</dbReference>
<dbReference type="NCBIfam" id="NF033542">
    <property type="entry name" value="transpos_IS110"/>
    <property type="match status" value="1"/>
</dbReference>
<evidence type="ECO:0000313" key="4">
    <source>
        <dbReference type="Proteomes" id="UP000239874"/>
    </source>
</evidence>
<organism evidence="3 4">
    <name type="scientific">Nocardia nova</name>
    <dbReference type="NCBI Taxonomy" id="37330"/>
    <lineage>
        <taxon>Bacteria</taxon>
        <taxon>Bacillati</taxon>
        <taxon>Actinomycetota</taxon>
        <taxon>Actinomycetes</taxon>
        <taxon>Mycobacteriales</taxon>
        <taxon>Nocardiaceae</taxon>
        <taxon>Nocardia</taxon>
    </lineage>
</organism>
<comment type="caution">
    <text evidence="3">The sequence shown here is derived from an EMBL/GenBank/DDBJ whole genome shotgun (WGS) entry which is preliminary data.</text>
</comment>
<dbReference type="Proteomes" id="UP000239874">
    <property type="component" value="Unassembled WGS sequence"/>
</dbReference>
<protein>
    <submittedName>
        <fullName evidence="3">IS110 family transposase</fullName>
    </submittedName>
</protein>
<dbReference type="EMBL" id="PSZC01000014">
    <property type="protein sequence ID" value="PPJ36361.1"/>
    <property type="molecule type" value="Genomic_DNA"/>
</dbReference>
<proteinExistence type="predicted"/>
<gene>
    <name evidence="3" type="ORF">C5E45_20115</name>
</gene>
<dbReference type="PANTHER" id="PTHR33055:SF16">
    <property type="entry name" value="TRANSPOSASE FOR INSERTION SEQUENCE ELEMENT IS1547"/>
    <property type="match status" value="1"/>
</dbReference>
<dbReference type="GO" id="GO:0004803">
    <property type="term" value="F:transposase activity"/>
    <property type="evidence" value="ECO:0007669"/>
    <property type="project" value="InterPro"/>
</dbReference>
<dbReference type="InterPro" id="IPR003346">
    <property type="entry name" value="Transposase_20"/>
</dbReference>
<dbReference type="GO" id="GO:0003677">
    <property type="term" value="F:DNA binding"/>
    <property type="evidence" value="ECO:0007669"/>
    <property type="project" value="InterPro"/>
</dbReference>
<sequence length="346" mass="38199">MVVIGIDPHMRSHTAVAVDDAGRKLGQLTIGSAAADTVRLLEWARQWNETHRWAIEDCRHVAGVLVRTLVGAGQTVVMVPPKLMARVRRSARTHGKSDPIDALAVARAALREPDLAEAHLDDEALDVRLLLDHREDLTAERTRMINRLRWHLHDLEVPLPDGRALTSLTALNAVRERLGSSSSGIRTEIAIELTDRIIAVTGRINDIKHRIEARVQILAPQLLKLPGCAGLTAAKIVAETAGAARFRTSAAFAMHAGAAPIPVWTGNRTRFRLNRGGNRQLNAALHRIAITQLRDHPPARELIERRTAAGNTKKEALRVLKRHLADVVYHRLRQPTPRNACQTTLA</sequence>
<name>A0A2S6AM94_9NOCA</name>
<reference evidence="3 4" key="1">
    <citation type="submission" date="2018-02" db="EMBL/GenBank/DDBJ databases">
        <title>8 Nocardia nova and 1 Nocardia cyriacigeorgica strain used for evolution to TMP-SMX.</title>
        <authorList>
            <person name="Mehta H."/>
            <person name="Weng J."/>
            <person name="Shamoo Y."/>
        </authorList>
    </citation>
    <scope>NUCLEOTIDE SEQUENCE [LARGE SCALE GENOMIC DNA]</scope>
    <source>
        <strain evidence="3 4">MDA3139</strain>
    </source>
</reference>
<evidence type="ECO:0000313" key="3">
    <source>
        <dbReference type="EMBL" id="PPJ36361.1"/>
    </source>
</evidence>
<evidence type="ECO:0000259" key="2">
    <source>
        <dbReference type="Pfam" id="PF02371"/>
    </source>
</evidence>
<dbReference type="InterPro" id="IPR047650">
    <property type="entry name" value="Transpos_IS110"/>
</dbReference>
<evidence type="ECO:0000259" key="1">
    <source>
        <dbReference type="Pfam" id="PF01548"/>
    </source>
</evidence>